<dbReference type="Proteomes" id="UP000646211">
    <property type="component" value="Unassembled WGS sequence"/>
</dbReference>
<evidence type="ECO:0000313" key="2">
    <source>
        <dbReference type="Proteomes" id="UP000646211"/>
    </source>
</evidence>
<dbReference type="EMBL" id="JADHEC010000018">
    <property type="protein sequence ID" value="MBF2708765.1"/>
    <property type="molecule type" value="Genomic_DNA"/>
</dbReference>
<name>A0A930XUN6_9FLAO</name>
<organism evidence="1 2">
    <name type="scientific">Flavobacterium soyangense</name>
    <dbReference type="NCBI Taxonomy" id="2023265"/>
    <lineage>
        <taxon>Bacteria</taxon>
        <taxon>Pseudomonadati</taxon>
        <taxon>Bacteroidota</taxon>
        <taxon>Flavobacteriia</taxon>
        <taxon>Flavobacteriales</taxon>
        <taxon>Flavobacteriaceae</taxon>
        <taxon>Flavobacterium</taxon>
    </lineage>
</organism>
<accession>A0A930XUN6</accession>
<gene>
    <name evidence="1" type="ORF">IR213_09205</name>
</gene>
<evidence type="ECO:0008006" key="3">
    <source>
        <dbReference type="Google" id="ProtNLM"/>
    </source>
</evidence>
<sequence>MMVDFIKNILSDIRVDLTDEFDRNFERKAFFDKPWENTKIPNRRGSLMMRTGKLRRSVRSKQTNNEITWSSSLPYASLQNEGGEIIVTEKMKRFFWAMFYKANGAVTSGKGERNKKLTAEAVTWKALALQKVGAKMKVKQRQFIGDHPQVRQRIEHVVNLNMKELEKTIFNKLKR</sequence>
<comment type="caution">
    <text evidence="1">The sequence shown here is derived from an EMBL/GenBank/DDBJ whole genome shotgun (WGS) entry which is preliminary data.</text>
</comment>
<dbReference type="AlphaFoldDB" id="A0A930XUN6"/>
<reference evidence="1" key="1">
    <citation type="submission" date="2020-11" db="EMBL/GenBank/DDBJ databases">
        <title>Genome of Flavobacterium soyangense.</title>
        <authorList>
            <person name="Liu Q."/>
            <person name="Xin Y.-H."/>
        </authorList>
    </citation>
    <scope>NUCLEOTIDE SEQUENCE</scope>
    <source>
        <strain evidence="1">CGMCC 1.13493</strain>
    </source>
</reference>
<keyword evidence="2" id="KW-1185">Reference proteome</keyword>
<proteinExistence type="predicted"/>
<evidence type="ECO:0000313" key="1">
    <source>
        <dbReference type="EMBL" id="MBF2708765.1"/>
    </source>
</evidence>
<protein>
    <recommendedName>
        <fullName evidence="3">Phage virion morphogenesis protein</fullName>
    </recommendedName>
</protein>